<dbReference type="EMBL" id="LCWF01000022">
    <property type="protein sequence ID" value="KKY27663.1"/>
    <property type="molecule type" value="Genomic_DNA"/>
</dbReference>
<dbReference type="Gene3D" id="1.20.1250.20">
    <property type="entry name" value="MFS general substrate transporter like domains"/>
    <property type="match status" value="1"/>
</dbReference>
<sequence length="565" mass="61587">MTSAEGQRQANGTHQPTERSPLLASNHGSDTQIIETRNGEQETQPQDDNDTPLAKEPSFKYLLVIVATVWTGSFFAALDTTIVATLAGPISSSFDSFTLYSWLASAYLIANAAFQPLSGKLTDIFSRRSGLVFANLSFAIGNLICGLAKSPSVMILGRVVSGFGGGGLQTVSVFVVTDLIPLRRRGLWQGFGNIVFGLGMGLGGTFGGLMNDRLNWRWGFLIQVPFFAINALICYFVINIPVKSTDKARWKRVDFLGSFLLVTSLVLLLIGLNTGGNQVPWTHPLILTTIPLSFVVLAAYIYVEACGVPEPIIPVRLLTRRTVFWACFTNWFGAMSAFTALYYLPLFAQAKGESSARSGLRQIPFAAGTSLGSLSAGYIMRLTGRYRYLTIFISSILLLSGILIFTTLNFTTPDWKAYLYLSFSGFGYGGLLTVTIVAMIAAVDHIHQATITAASYAFRSTGSSIGITISSAVFQNLLTKSLCSRFASHPHADQIIRRIREDFGSINRIGVPGSGIPEEWRQGVVKSYMDAFKGVWATLLGMVVLCALSSLLMREHKLFATLERK</sequence>
<name>A0A0G2GWS3_PHACM</name>
<feature type="transmembrane region" description="Helical" evidence="7">
    <location>
        <begin position="155"/>
        <end position="179"/>
    </location>
</feature>
<dbReference type="InterPro" id="IPR011701">
    <property type="entry name" value="MFS"/>
</dbReference>
<evidence type="ECO:0000313" key="10">
    <source>
        <dbReference type="Proteomes" id="UP000053317"/>
    </source>
</evidence>
<evidence type="ECO:0000256" key="2">
    <source>
        <dbReference type="ARBA" id="ARBA00022448"/>
    </source>
</evidence>
<evidence type="ECO:0000313" key="9">
    <source>
        <dbReference type="EMBL" id="KKY27663.1"/>
    </source>
</evidence>
<feature type="domain" description="Major facilitator superfamily (MFS) profile" evidence="8">
    <location>
        <begin position="65"/>
        <end position="558"/>
    </location>
</feature>
<feature type="transmembrane region" description="Helical" evidence="7">
    <location>
        <begin position="191"/>
        <end position="210"/>
    </location>
</feature>
<evidence type="ECO:0000256" key="3">
    <source>
        <dbReference type="ARBA" id="ARBA00022692"/>
    </source>
</evidence>
<feature type="transmembrane region" description="Helical" evidence="7">
    <location>
        <begin position="253"/>
        <end position="272"/>
    </location>
</feature>
<feature type="compositionally biased region" description="Polar residues" evidence="6">
    <location>
        <begin position="1"/>
        <end position="15"/>
    </location>
</feature>
<dbReference type="GO" id="GO:0012505">
    <property type="term" value="C:endomembrane system"/>
    <property type="evidence" value="ECO:0007669"/>
    <property type="project" value="UniProtKB-SubCell"/>
</dbReference>
<dbReference type="PROSITE" id="PS50850">
    <property type="entry name" value="MFS"/>
    <property type="match status" value="1"/>
</dbReference>
<dbReference type="GO" id="GO:0000329">
    <property type="term" value="C:fungal-type vacuole membrane"/>
    <property type="evidence" value="ECO:0007669"/>
    <property type="project" value="TreeGrafter"/>
</dbReference>
<feature type="transmembrane region" description="Helical" evidence="7">
    <location>
        <begin position="363"/>
        <end position="381"/>
    </location>
</feature>
<keyword evidence="3 7" id="KW-0812">Transmembrane</keyword>
<dbReference type="InterPro" id="IPR036259">
    <property type="entry name" value="MFS_trans_sf"/>
</dbReference>
<dbReference type="Proteomes" id="UP000053317">
    <property type="component" value="Unassembled WGS sequence"/>
</dbReference>
<feature type="compositionally biased region" description="Polar residues" evidence="6">
    <location>
        <begin position="26"/>
        <end position="44"/>
    </location>
</feature>
<reference evidence="9 10" key="2">
    <citation type="submission" date="2015-05" db="EMBL/GenBank/DDBJ databases">
        <authorList>
            <person name="Morales-Cruz A."/>
            <person name="Amrine K.C."/>
            <person name="Cantu D."/>
        </authorList>
    </citation>
    <scope>NUCLEOTIDE SEQUENCE [LARGE SCALE GENOMIC DNA]</scope>
    <source>
        <strain evidence="9">UCRPC4</strain>
    </source>
</reference>
<comment type="caution">
    <text evidence="9">The sequence shown here is derived from an EMBL/GenBank/DDBJ whole genome shotgun (WGS) entry which is preliminary data.</text>
</comment>
<protein>
    <submittedName>
        <fullName evidence="9">Putative mfs multidrug</fullName>
    </submittedName>
</protein>
<keyword evidence="2" id="KW-0813">Transport</keyword>
<dbReference type="OrthoDB" id="3437016at2759"/>
<feature type="transmembrane region" description="Helical" evidence="7">
    <location>
        <begin position="130"/>
        <end position="149"/>
    </location>
</feature>
<feature type="transmembrane region" description="Helical" evidence="7">
    <location>
        <begin position="535"/>
        <end position="553"/>
    </location>
</feature>
<feature type="transmembrane region" description="Helical" evidence="7">
    <location>
        <begin position="61"/>
        <end position="87"/>
    </location>
</feature>
<proteinExistence type="predicted"/>
<reference evidence="9 10" key="1">
    <citation type="submission" date="2015-05" db="EMBL/GenBank/DDBJ databases">
        <title>Distinctive expansion of gene families associated with plant cell wall degradation and secondary metabolism in the genomes of grapevine trunk pathogens.</title>
        <authorList>
            <person name="Lawrence D.P."/>
            <person name="Travadon R."/>
            <person name="Rolshausen P.E."/>
            <person name="Baumgartner K."/>
        </authorList>
    </citation>
    <scope>NUCLEOTIDE SEQUENCE [LARGE SCALE GENOMIC DNA]</scope>
    <source>
        <strain evidence="9">UCRPC4</strain>
    </source>
</reference>
<feature type="transmembrane region" description="Helical" evidence="7">
    <location>
        <begin position="284"/>
        <end position="303"/>
    </location>
</feature>
<dbReference type="PANTHER" id="PTHR23501:SF191">
    <property type="entry name" value="VACUOLAR BASIC AMINO ACID TRANSPORTER 4"/>
    <property type="match status" value="1"/>
</dbReference>
<feature type="transmembrane region" description="Helical" evidence="7">
    <location>
        <begin position="323"/>
        <end position="343"/>
    </location>
</feature>
<dbReference type="InterPro" id="IPR020846">
    <property type="entry name" value="MFS_dom"/>
</dbReference>
<feature type="transmembrane region" description="Helical" evidence="7">
    <location>
        <begin position="388"/>
        <end position="411"/>
    </location>
</feature>
<evidence type="ECO:0000256" key="1">
    <source>
        <dbReference type="ARBA" id="ARBA00004127"/>
    </source>
</evidence>
<evidence type="ECO:0000256" key="6">
    <source>
        <dbReference type="SAM" id="MobiDB-lite"/>
    </source>
</evidence>
<dbReference type="Pfam" id="PF07690">
    <property type="entry name" value="MFS_1"/>
    <property type="match status" value="1"/>
</dbReference>
<dbReference type="CDD" id="cd17502">
    <property type="entry name" value="MFS_Azr1_MDR_like"/>
    <property type="match status" value="1"/>
</dbReference>
<feature type="region of interest" description="Disordered" evidence="6">
    <location>
        <begin position="1"/>
        <end position="52"/>
    </location>
</feature>
<feature type="transmembrane region" description="Helical" evidence="7">
    <location>
        <begin position="99"/>
        <end position="118"/>
    </location>
</feature>
<dbReference type="PANTHER" id="PTHR23501">
    <property type="entry name" value="MAJOR FACILITATOR SUPERFAMILY"/>
    <property type="match status" value="1"/>
</dbReference>
<keyword evidence="5 7" id="KW-0472">Membrane</keyword>
<evidence type="ECO:0000256" key="4">
    <source>
        <dbReference type="ARBA" id="ARBA00022989"/>
    </source>
</evidence>
<evidence type="ECO:0000259" key="8">
    <source>
        <dbReference type="PROSITE" id="PS50850"/>
    </source>
</evidence>
<dbReference type="GO" id="GO:0015174">
    <property type="term" value="F:basic amino acid transmembrane transporter activity"/>
    <property type="evidence" value="ECO:0007669"/>
    <property type="project" value="TreeGrafter"/>
</dbReference>
<comment type="subcellular location">
    <subcellularLocation>
        <location evidence="1">Endomembrane system</location>
        <topology evidence="1">Multi-pass membrane protein</topology>
    </subcellularLocation>
</comment>
<accession>A0A0G2GWS3</accession>
<feature type="transmembrane region" description="Helical" evidence="7">
    <location>
        <begin position="417"/>
        <end position="443"/>
    </location>
</feature>
<keyword evidence="10" id="KW-1185">Reference proteome</keyword>
<organism evidence="9 10">
    <name type="scientific">Phaeomoniella chlamydospora</name>
    <name type="common">Phaeoacremonium chlamydosporum</name>
    <dbReference type="NCBI Taxonomy" id="158046"/>
    <lineage>
        <taxon>Eukaryota</taxon>
        <taxon>Fungi</taxon>
        <taxon>Dikarya</taxon>
        <taxon>Ascomycota</taxon>
        <taxon>Pezizomycotina</taxon>
        <taxon>Eurotiomycetes</taxon>
        <taxon>Chaetothyriomycetidae</taxon>
        <taxon>Phaeomoniellales</taxon>
        <taxon>Phaeomoniellaceae</taxon>
        <taxon>Phaeomoniella</taxon>
    </lineage>
</organism>
<gene>
    <name evidence="9" type="ORF">UCRPC4_g00896</name>
</gene>
<dbReference type="AlphaFoldDB" id="A0A0G2GWS3"/>
<keyword evidence="4 7" id="KW-1133">Transmembrane helix</keyword>
<dbReference type="SUPFAM" id="SSF103473">
    <property type="entry name" value="MFS general substrate transporter"/>
    <property type="match status" value="1"/>
</dbReference>
<evidence type="ECO:0000256" key="5">
    <source>
        <dbReference type="ARBA" id="ARBA00023136"/>
    </source>
</evidence>
<evidence type="ECO:0000256" key="7">
    <source>
        <dbReference type="SAM" id="Phobius"/>
    </source>
</evidence>
<feature type="transmembrane region" description="Helical" evidence="7">
    <location>
        <begin position="216"/>
        <end position="241"/>
    </location>
</feature>